<feature type="compositionally biased region" description="Acidic residues" evidence="1">
    <location>
        <begin position="55"/>
        <end position="76"/>
    </location>
</feature>
<feature type="region of interest" description="Disordered" evidence="1">
    <location>
        <begin position="1"/>
        <end position="96"/>
    </location>
</feature>
<dbReference type="InterPro" id="IPR004312">
    <property type="entry name" value="ATHILA_Orf1_C"/>
</dbReference>
<evidence type="ECO:0000256" key="1">
    <source>
        <dbReference type="SAM" id="MobiDB-lite"/>
    </source>
</evidence>
<dbReference type="OrthoDB" id="1750933at2759"/>
<comment type="caution">
    <text evidence="3">The sequence shown here is derived from an EMBL/GenBank/DDBJ whole genome shotgun (WGS) entry which is preliminary data.</text>
</comment>
<protein>
    <recommendedName>
        <fullName evidence="2">Arabidopsis retrotransposon Orf1 C-terminal domain-containing protein</fullName>
    </recommendedName>
</protein>
<name>A0A6D2JZ59_9BRAS</name>
<dbReference type="AlphaFoldDB" id="A0A6D2JZ59"/>
<feature type="domain" description="Arabidopsis retrotransposon Orf1 C-terminal" evidence="2">
    <location>
        <begin position="64"/>
        <end position="208"/>
    </location>
</feature>
<feature type="compositionally biased region" description="Basic and acidic residues" evidence="1">
    <location>
        <begin position="12"/>
        <end position="34"/>
    </location>
</feature>
<dbReference type="Pfam" id="PF03078">
    <property type="entry name" value="ATHILA"/>
    <property type="match status" value="1"/>
</dbReference>
<dbReference type="EMBL" id="CACVBM020001325">
    <property type="protein sequence ID" value="CAA7045591.1"/>
    <property type="molecule type" value="Genomic_DNA"/>
</dbReference>
<evidence type="ECO:0000313" key="4">
    <source>
        <dbReference type="Proteomes" id="UP000467841"/>
    </source>
</evidence>
<keyword evidence="4" id="KW-1185">Reference proteome</keyword>
<feature type="compositionally biased region" description="Acidic residues" evidence="1">
    <location>
        <begin position="84"/>
        <end position="96"/>
    </location>
</feature>
<sequence>MIRGARRILKTQTKEDIEEVERVREERRTKRRNDPLSSESEAGEFEIGVNIPHEENDDSPSEEEGEEINQEIEESEHEGNENVPMEEEESSEEEDELPMYQEHYDALFSMDFVETKYPHDDTMKALGSLRCGVVLKNMHLAKFFSYRMESYKELTCEFLASMRYHMYEEKIELIGPRIGMDHVLGKGEKRMVTFRQLEILFGFTMEREPWNSRKRNSKGFGLQSLMECTLPQGLRQLRSGAQS</sequence>
<accession>A0A6D2JZ59</accession>
<proteinExistence type="predicted"/>
<evidence type="ECO:0000259" key="2">
    <source>
        <dbReference type="Pfam" id="PF03078"/>
    </source>
</evidence>
<evidence type="ECO:0000313" key="3">
    <source>
        <dbReference type="EMBL" id="CAA7045591.1"/>
    </source>
</evidence>
<gene>
    <name evidence="3" type="ORF">MERR_LOCUS32826</name>
</gene>
<dbReference type="Proteomes" id="UP000467841">
    <property type="component" value="Unassembled WGS sequence"/>
</dbReference>
<reference evidence="3" key="1">
    <citation type="submission" date="2020-01" db="EMBL/GenBank/DDBJ databases">
        <authorList>
            <person name="Mishra B."/>
        </authorList>
    </citation>
    <scope>NUCLEOTIDE SEQUENCE [LARGE SCALE GENOMIC DNA]</scope>
</reference>
<organism evidence="3 4">
    <name type="scientific">Microthlaspi erraticum</name>
    <dbReference type="NCBI Taxonomy" id="1685480"/>
    <lineage>
        <taxon>Eukaryota</taxon>
        <taxon>Viridiplantae</taxon>
        <taxon>Streptophyta</taxon>
        <taxon>Embryophyta</taxon>
        <taxon>Tracheophyta</taxon>
        <taxon>Spermatophyta</taxon>
        <taxon>Magnoliopsida</taxon>
        <taxon>eudicotyledons</taxon>
        <taxon>Gunneridae</taxon>
        <taxon>Pentapetalae</taxon>
        <taxon>rosids</taxon>
        <taxon>malvids</taxon>
        <taxon>Brassicales</taxon>
        <taxon>Brassicaceae</taxon>
        <taxon>Coluteocarpeae</taxon>
        <taxon>Microthlaspi</taxon>
    </lineage>
</organism>